<gene>
    <name evidence="4" type="ORF">ACI2JU_09250</name>
</gene>
<dbReference type="Gene3D" id="3.40.50.1820">
    <property type="entry name" value="alpha/beta hydrolase"/>
    <property type="match status" value="1"/>
</dbReference>
<sequence>MFRAIFICFAFISTLTYAKENPWDAYAHLPIVEQPQISPNGEMIATVYNTDDGPTVSITKFPSIELNILARMKKKRDRIDFIRWSGDKYVIVSTSYPEYSYGQFLRISRLYAFDVTTGEHKVLTTKRFSESRFYKYQSFRLVSSLKHETDYALVSTYDENDSAYSVFRVNLGDSQFEKIQRNKDGISSWYADNKGVVRLGIAVEEKDDKFTASVWYRAKKEDELEKIHTHTWGEDNTFSIEALTTDGTKAYVMSDRELGREALWLYDIASGEFESLVYSHESYDLSNTIRNSEGDLIGVGYYDDFYQTFYFSEKDAQQEQAVGNLFKDKQVTIASRNRDHNRLLAYVVSDSSTPVYYYFDLKTKKGGVWLSQYPYLASKEFSSVQNYNFKASDGMDVSGYYTQPKGAKQPPLIVMPHGGPNARDYKYFNKELQYLVSLGYGVLQVNFRGSAGFGSQFETAGYYQWGKRMQQDVYDAMDWAIDSGLAKKGNACIYGSSYGGYVALTAAAQEPYRFKCIISASGVSDLETFVEDESRQGSYLGNIVDMTDSNAVKALADVSVINMVDKIKAPVLLIHGDNDTRVDYRQSSIFYSKAKNHVDVKYVEIKDGTHFFDDLESQKILFSEVSSFLQKNL</sequence>
<dbReference type="EC" id="3.4.-.-" evidence="4"/>
<dbReference type="PANTHER" id="PTHR42776:SF27">
    <property type="entry name" value="DIPEPTIDYL PEPTIDASE FAMILY MEMBER 6"/>
    <property type="match status" value="1"/>
</dbReference>
<dbReference type="SUPFAM" id="SSF82171">
    <property type="entry name" value="DPP6 N-terminal domain-like"/>
    <property type="match status" value="1"/>
</dbReference>
<dbReference type="InterPro" id="IPR029058">
    <property type="entry name" value="AB_hydrolase_fold"/>
</dbReference>
<keyword evidence="5" id="KW-1185">Reference proteome</keyword>
<evidence type="ECO:0000313" key="4">
    <source>
        <dbReference type="EMBL" id="MFK3864060.1"/>
    </source>
</evidence>
<dbReference type="PANTHER" id="PTHR42776">
    <property type="entry name" value="SERINE PEPTIDASE S9 FAMILY MEMBER"/>
    <property type="match status" value="1"/>
</dbReference>
<reference evidence="4 5" key="1">
    <citation type="submission" date="2024-11" db="EMBL/GenBank/DDBJ databases">
        <title>The Natural Products Discovery Center: Release of the First 8490 Sequenced Strains for Exploring Actinobacteria Biosynthetic Diversity.</title>
        <authorList>
            <person name="Kalkreuter E."/>
            <person name="Kautsar S.A."/>
            <person name="Yang D."/>
            <person name="Bader C.D."/>
            <person name="Teijaro C.N."/>
            <person name="Fluegel L."/>
            <person name="Davis C.M."/>
            <person name="Simpson J.R."/>
            <person name="Lauterbach L."/>
            <person name="Steele A.D."/>
            <person name="Gui C."/>
            <person name="Meng S."/>
            <person name="Li G."/>
            <person name="Viehrig K."/>
            <person name="Ye F."/>
            <person name="Su P."/>
            <person name="Kiefer A.F."/>
            <person name="Nichols A."/>
            <person name="Cepeda A.J."/>
            <person name="Yan W."/>
            <person name="Fan B."/>
            <person name="Jiang Y."/>
            <person name="Adhikari A."/>
            <person name="Zheng C.-J."/>
            <person name="Schuster L."/>
            <person name="Cowan T.M."/>
            <person name="Smanski M.J."/>
            <person name="Chevrette M.G."/>
            <person name="De Carvalho L.P.S."/>
            <person name="Shen B."/>
        </authorList>
    </citation>
    <scope>NUCLEOTIDE SEQUENCE [LARGE SCALE GENOMIC DNA]</scope>
    <source>
        <strain evidence="4 5">NPDC078403</strain>
    </source>
</reference>
<dbReference type="RefSeq" id="WP_259398482.1">
    <property type="nucleotide sequence ID" value="NZ_JBJDOT010000010.1"/>
</dbReference>
<protein>
    <submittedName>
        <fullName evidence="4">Alpha/beta hydrolase family protein</fullName>
        <ecNumber evidence="4">3.4.-.-</ecNumber>
    </submittedName>
</protein>
<dbReference type="EMBL" id="JBJDOT010000010">
    <property type="protein sequence ID" value="MFK3864060.1"/>
    <property type="molecule type" value="Genomic_DNA"/>
</dbReference>
<dbReference type="Proteomes" id="UP001620262">
    <property type="component" value="Unassembled WGS sequence"/>
</dbReference>
<name>A0ABW8KW80_9GAMM</name>
<dbReference type="Pfam" id="PF00326">
    <property type="entry name" value="Peptidase_S9"/>
    <property type="match status" value="1"/>
</dbReference>
<comment type="caution">
    <text evidence="4">The sequence shown here is derived from an EMBL/GenBank/DDBJ whole genome shotgun (WGS) entry which is preliminary data.</text>
</comment>
<evidence type="ECO:0000256" key="2">
    <source>
        <dbReference type="SAM" id="SignalP"/>
    </source>
</evidence>
<dbReference type="SUPFAM" id="SSF53474">
    <property type="entry name" value="alpha/beta-Hydrolases"/>
    <property type="match status" value="1"/>
</dbReference>
<proteinExistence type="predicted"/>
<keyword evidence="1 4" id="KW-0378">Hydrolase</keyword>
<feature type="signal peptide" evidence="2">
    <location>
        <begin position="1"/>
        <end position="18"/>
    </location>
</feature>
<dbReference type="GO" id="GO:0016787">
    <property type="term" value="F:hydrolase activity"/>
    <property type="evidence" value="ECO:0007669"/>
    <property type="project" value="UniProtKB-KW"/>
</dbReference>
<organism evidence="4 5">
    <name type="scientific">Pseudoalteromonas rhizosphaerae</name>
    <dbReference type="NCBI Taxonomy" id="2518973"/>
    <lineage>
        <taxon>Bacteria</taxon>
        <taxon>Pseudomonadati</taxon>
        <taxon>Pseudomonadota</taxon>
        <taxon>Gammaproteobacteria</taxon>
        <taxon>Alteromonadales</taxon>
        <taxon>Pseudoalteromonadaceae</taxon>
        <taxon>Pseudoalteromonas</taxon>
    </lineage>
</organism>
<evidence type="ECO:0000256" key="1">
    <source>
        <dbReference type="ARBA" id="ARBA00022801"/>
    </source>
</evidence>
<accession>A0ABW8KW80</accession>
<evidence type="ECO:0000259" key="3">
    <source>
        <dbReference type="Pfam" id="PF00326"/>
    </source>
</evidence>
<feature type="domain" description="Peptidase S9 prolyl oligopeptidase catalytic" evidence="3">
    <location>
        <begin position="428"/>
        <end position="633"/>
    </location>
</feature>
<dbReference type="InterPro" id="IPR001375">
    <property type="entry name" value="Peptidase_S9_cat"/>
</dbReference>
<keyword evidence="2" id="KW-0732">Signal</keyword>
<feature type="chain" id="PRO_5045577749" evidence="2">
    <location>
        <begin position="19"/>
        <end position="633"/>
    </location>
</feature>
<evidence type="ECO:0000313" key="5">
    <source>
        <dbReference type="Proteomes" id="UP001620262"/>
    </source>
</evidence>